<organism evidence="14 15">
    <name type="scientific">Pseudosulfitobacter pseudonitzschiae</name>
    <dbReference type="NCBI Taxonomy" id="1402135"/>
    <lineage>
        <taxon>Bacteria</taxon>
        <taxon>Pseudomonadati</taxon>
        <taxon>Pseudomonadota</taxon>
        <taxon>Alphaproteobacteria</taxon>
        <taxon>Rhodobacterales</taxon>
        <taxon>Roseobacteraceae</taxon>
        <taxon>Pseudosulfitobacter</taxon>
    </lineage>
</organism>
<keyword evidence="12" id="KW-0170">Cobalt</keyword>
<dbReference type="PANTHER" id="PTHR40659:SF1">
    <property type="entry name" value="NICKEL_COBALT EFFLUX SYSTEM RCNA"/>
    <property type="match status" value="1"/>
</dbReference>
<evidence type="ECO:0000256" key="8">
    <source>
        <dbReference type="ARBA" id="ARBA00022989"/>
    </source>
</evidence>
<evidence type="ECO:0000256" key="10">
    <source>
        <dbReference type="ARBA" id="ARBA00023112"/>
    </source>
</evidence>
<feature type="transmembrane region" description="Helical" evidence="13">
    <location>
        <begin position="94"/>
        <end position="117"/>
    </location>
</feature>
<name>A0A221K458_9RHOB</name>
<evidence type="ECO:0000256" key="6">
    <source>
        <dbReference type="ARBA" id="ARBA00022596"/>
    </source>
</evidence>
<keyword evidence="4 13" id="KW-0813">Transport</keyword>
<dbReference type="PANTHER" id="PTHR40659">
    <property type="entry name" value="NICKEL/COBALT EFFLUX SYSTEM RCNA"/>
    <property type="match status" value="1"/>
</dbReference>
<feature type="transmembrane region" description="Helical" evidence="13">
    <location>
        <begin position="56"/>
        <end position="74"/>
    </location>
</feature>
<evidence type="ECO:0000256" key="12">
    <source>
        <dbReference type="ARBA" id="ARBA00023285"/>
    </source>
</evidence>
<keyword evidence="10" id="KW-0921">Nickel transport</keyword>
<dbReference type="EMBL" id="CP022415">
    <property type="protein sequence ID" value="ASM73653.1"/>
    <property type="molecule type" value="Genomic_DNA"/>
</dbReference>
<sequence length="302" mass="30864">MRGPLIVLLVVVAALCWWLWPGGGMGQIGQMAAGYQRSFQNEMALTLRATRAGNSGAFWTLLGVCFAYGFFHAVGPGHGKVLIGGYGLGRRVTVLRLGVIALLSSLGQAVTAIVLVQGGLWLFALTREQMVGAAEDVMAPVSYGAVVLIGLWLLGRGVRRLVRRPLAGDHGEHDHDHAHDTCASCGHRHAPSVEEVAGVRSLREALMLIAGVAIRPCTGALFVLVITHGMGIVAAGIAGVFAMAIGTAVVTVAVGTGAVGLRSGLLASVAGGPLAASLLPVVEIAAGALVVIGAGGLLLRAV</sequence>
<dbReference type="RefSeq" id="WP_089421405.1">
    <property type="nucleotide sequence ID" value="NZ_CP022415.1"/>
</dbReference>
<feature type="transmembrane region" description="Helical" evidence="13">
    <location>
        <begin position="273"/>
        <end position="299"/>
    </location>
</feature>
<dbReference type="GO" id="GO:0046583">
    <property type="term" value="F:monoatomic cation efflux transmembrane transporter activity"/>
    <property type="evidence" value="ECO:0007669"/>
    <property type="project" value="TreeGrafter"/>
</dbReference>
<keyword evidence="3" id="KW-0171">Cobalt transport</keyword>
<dbReference type="GO" id="GO:0015099">
    <property type="term" value="F:nickel cation transmembrane transporter activity"/>
    <property type="evidence" value="ECO:0007669"/>
    <property type="project" value="UniProtKB-UniRule"/>
</dbReference>
<dbReference type="GO" id="GO:0010045">
    <property type="term" value="P:response to nickel cation"/>
    <property type="evidence" value="ECO:0007669"/>
    <property type="project" value="TreeGrafter"/>
</dbReference>
<protein>
    <recommendedName>
        <fullName evidence="13">Nickel/cobalt efflux system</fullName>
    </recommendedName>
</protein>
<evidence type="ECO:0000256" key="3">
    <source>
        <dbReference type="ARBA" id="ARBA00022426"/>
    </source>
</evidence>
<keyword evidence="15" id="KW-1185">Reference proteome</keyword>
<accession>A0A221K458</accession>
<keyword evidence="6" id="KW-0533">Nickel</keyword>
<feature type="transmembrane region" description="Helical" evidence="13">
    <location>
        <begin position="232"/>
        <end position="261"/>
    </location>
</feature>
<evidence type="ECO:0000256" key="13">
    <source>
        <dbReference type="RuleBase" id="RU362101"/>
    </source>
</evidence>
<dbReference type="STRING" id="1402135.SAMN05444149_104526"/>
<gene>
    <name evidence="14" type="ORF">SULPSESMR1_02872</name>
</gene>
<evidence type="ECO:0000256" key="5">
    <source>
        <dbReference type="ARBA" id="ARBA00022475"/>
    </source>
</evidence>
<comment type="subcellular location">
    <subcellularLocation>
        <location evidence="2 13">Cell membrane</location>
        <topology evidence="2 13">Multi-pass membrane protein</topology>
    </subcellularLocation>
</comment>
<dbReference type="InterPro" id="IPR051224">
    <property type="entry name" value="NiCoT_RcnA"/>
</dbReference>
<dbReference type="GO" id="GO:0006824">
    <property type="term" value="P:cobalt ion transport"/>
    <property type="evidence" value="ECO:0007669"/>
    <property type="project" value="UniProtKB-KW"/>
</dbReference>
<proteinExistence type="inferred from homology"/>
<evidence type="ECO:0000256" key="11">
    <source>
        <dbReference type="ARBA" id="ARBA00023136"/>
    </source>
</evidence>
<dbReference type="GO" id="GO:0032025">
    <property type="term" value="P:response to cobalt ion"/>
    <property type="evidence" value="ECO:0007669"/>
    <property type="project" value="TreeGrafter"/>
</dbReference>
<dbReference type="AlphaFoldDB" id="A0A221K458"/>
<comment type="function">
    <text evidence="1">Efflux system for nickel and cobalt.</text>
</comment>
<keyword evidence="8 13" id="KW-1133">Transmembrane helix</keyword>
<evidence type="ECO:0000313" key="14">
    <source>
        <dbReference type="EMBL" id="ASM73653.1"/>
    </source>
</evidence>
<reference evidence="14 15" key="1">
    <citation type="submission" date="2017-07" db="EMBL/GenBank/DDBJ databases">
        <title>Genome Sequence of Sulfitobacter pseudonitzschiae Strain SMR1 Isolated from a culture of the Diatom Skeletonema marinoi.</title>
        <authorList>
            <person name="Topel M."/>
            <person name="Pinder M.I.M."/>
            <person name="Johansson O.N."/>
            <person name="Kourtchenko O."/>
            <person name="Godhe A."/>
            <person name="Clarke A.K."/>
        </authorList>
    </citation>
    <scope>NUCLEOTIDE SEQUENCE [LARGE SCALE GENOMIC DNA]</scope>
    <source>
        <strain evidence="14 15">SMR1</strain>
    </source>
</reference>
<keyword evidence="5" id="KW-1003">Cell membrane</keyword>
<evidence type="ECO:0000256" key="4">
    <source>
        <dbReference type="ARBA" id="ARBA00022448"/>
    </source>
</evidence>
<comment type="similarity">
    <text evidence="13">Belongs to the NiCoT transporter (TC 2.A.52) family.</text>
</comment>
<dbReference type="Proteomes" id="UP000199754">
    <property type="component" value="Chromosome"/>
</dbReference>
<dbReference type="Pfam" id="PF03824">
    <property type="entry name" value="NicO"/>
    <property type="match status" value="1"/>
</dbReference>
<keyword evidence="11 13" id="KW-0472">Membrane</keyword>
<feature type="transmembrane region" description="Helical" evidence="13">
    <location>
        <begin position="205"/>
        <end position="226"/>
    </location>
</feature>
<evidence type="ECO:0000256" key="2">
    <source>
        <dbReference type="ARBA" id="ARBA00004651"/>
    </source>
</evidence>
<keyword evidence="7 13" id="KW-0812">Transmembrane</keyword>
<dbReference type="KEGG" id="spse:SULPSESMR1_02872"/>
<dbReference type="OrthoDB" id="9812956at2"/>
<feature type="transmembrane region" description="Helical" evidence="13">
    <location>
        <begin position="137"/>
        <end position="155"/>
    </location>
</feature>
<keyword evidence="9" id="KW-0406">Ion transport</keyword>
<evidence type="ECO:0000256" key="1">
    <source>
        <dbReference type="ARBA" id="ARBA00002510"/>
    </source>
</evidence>
<evidence type="ECO:0000313" key="15">
    <source>
        <dbReference type="Proteomes" id="UP000199754"/>
    </source>
</evidence>
<evidence type="ECO:0000256" key="7">
    <source>
        <dbReference type="ARBA" id="ARBA00022692"/>
    </source>
</evidence>
<dbReference type="InterPro" id="IPR011541">
    <property type="entry name" value="Ni/Co_transpt_high_affinity"/>
</dbReference>
<evidence type="ECO:0000256" key="9">
    <source>
        <dbReference type="ARBA" id="ARBA00023065"/>
    </source>
</evidence>
<dbReference type="GO" id="GO:0005886">
    <property type="term" value="C:plasma membrane"/>
    <property type="evidence" value="ECO:0007669"/>
    <property type="project" value="UniProtKB-SubCell"/>
</dbReference>